<reference evidence="8 9" key="1">
    <citation type="submission" date="2016-10" db="EMBL/GenBank/DDBJ databases">
        <authorList>
            <person name="de Groot N.N."/>
        </authorList>
    </citation>
    <scope>NUCLEOTIDE SEQUENCE [LARGE SCALE GENOMIC DNA]</scope>
    <source>
        <strain>GEY</strain>
        <strain evidence="9">DSM 9560</strain>
    </source>
</reference>
<dbReference type="SMART" id="SM00563">
    <property type="entry name" value="PlsC"/>
    <property type="match status" value="1"/>
</dbReference>
<dbReference type="EMBL" id="FONY01000011">
    <property type="protein sequence ID" value="SFE96052.1"/>
    <property type="molecule type" value="Genomic_DNA"/>
</dbReference>
<keyword evidence="3 8" id="KW-0808">Transferase</keyword>
<name>A0A1I2ESL8_9BACT</name>
<dbReference type="InterPro" id="IPR002123">
    <property type="entry name" value="Plipid/glycerol_acylTrfase"/>
</dbReference>
<keyword evidence="2" id="KW-0444">Lipid biosynthesis</keyword>
<evidence type="ECO:0000256" key="5">
    <source>
        <dbReference type="ARBA" id="ARBA00023315"/>
    </source>
</evidence>
<sequence>MKEQVKNTLSTFWFYFTLLICFLFLIPLPLILVHRAKWHIYIYRLTKFWVGIFLKINFLPLEIEYRFKPNRKQVYVFTPNHTSYLDILLLMFAVKQFFIFVGKSSISKVPMAGYVYKKMHITVDRSKVRSKYNVLEKSKIAVKRRRSVVIFPEGGILTQAPPAMTPFKEGAFRLAIEERVPIVPVTMPYNWIAMPDKSFPPFIHHRLKVIFHEPIETEGLTVEHIPYLKQKVFEIIQKEINQHQRAL</sequence>
<dbReference type="Pfam" id="PF01553">
    <property type="entry name" value="Acyltransferase"/>
    <property type="match status" value="1"/>
</dbReference>
<keyword evidence="6" id="KW-0472">Membrane</keyword>
<organism evidence="8 9">
    <name type="scientific">Thermoflexibacter ruber</name>
    <dbReference type="NCBI Taxonomy" id="1003"/>
    <lineage>
        <taxon>Bacteria</taxon>
        <taxon>Pseudomonadati</taxon>
        <taxon>Bacteroidota</taxon>
        <taxon>Cytophagia</taxon>
        <taxon>Cytophagales</taxon>
        <taxon>Thermoflexibacteraceae</taxon>
        <taxon>Thermoflexibacter</taxon>
    </lineage>
</organism>
<keyword evidence="6" id="KW-1133">Transmembrane helix</keyword>
<dbReference type="PANTHER" id="PTHR10434">
    <property type="entry name" value="1-ACYL-SN-GLYCEROL-3-PHOSPHATE ACYLTRANSFERASE"/>
    <property type="match status" value="1"/>
</dbReference>
<keyword evidence="6" id="KW-0812">Transmembrane</keyword>
<dbReference type="SUPFAM" id="SSF69593">
    <property type="entry name" value="Glycerol-3-phosphate (1)-acyltransferase"/>
    <property type="match status" value="1"/>
</dbReference>
<dbReference type="AlphaFoldDB" id="A0A1I2ESL8"/>
<protein>
    <submittedName>
        <fullName evidence="8">1-acyl-sn-glycerol-3-phosphate acyltransferase</fullName>
    </submittedName>
</protein>
<dbReference type="PANTHER" id="PTHR10434:SF64">
    <property type="entry name" value="1-ACYL-SN-GLYCEROL-3-PHOSPHATE ACYLTRANSFERASE-RELATED"/>
    <property type="match status" value="1"/>
</dbReference>
<proteinExistence type="predicted"/>
<dbReference type="CDD" id="cd07989">
    <property type="entry name" value="LPLAT_AGPAT-like"/>
    <property type="match status" value="1"/>
</dbReference>
<keyword evidence="4" id="KW-0443">Lipid metabolism</keyword>
<evidence type="ECO:0000256" key="2">
    <source>
        <dbReference type="ARBA" id="ARBA00022516"/>
    </source>
</evidence>
<gene>
    <name evidence="8" type="ORF">SAMN04488541_101124</name>
</gene>
<keyword evidence="9" id="KW-1185">Reference proteome</keyword>
<comment type="pathway">
    <text evidence="1">Lipid metabolism.</text>
</comment>
<dbReference type="OrthoDB" id="9803035at2"/>
<evidence type="ECO:0000256" key="3">
    <source>
        <dbReference type="ARBA" id="ARBA00022679"/>
    </source>
</evidence>
<evidence type="ECO:0000313" key="9">
    <source>
        <dbReference type="Proteomes" id="UP000199513"/>
    </source>
</evidence>
<dbReference type="GO" id="GO:0006654">
    <property type="term" value="P:phosphatidic acid biosynthetic process"/>
    <property type="evidence" value="ECO:0007669"/>
    <property type="project" value="TreeGrafter"/>
</dbReference>
<evidence type="ECO:0000259" key="7">
    <source>
        <dbReference type="SMART" id="SM00563"/>
    </source>
</evidence>
<feature type="domain" description="Phospholipid/glycerol acyltransferase" evidence="7">
    <location>
        <begin position="75"/>
        <end position="190"/>
    </location>
</feature>
<dbReference type="STRING" id="1003.SAMN04488541_101124"/>
<evidence type="ECO:0000256" key="4">
    <source>
        <dbReference type="ARBA" id="ARBA00023098"/>
    </source>
</evidence>
<accession>A0A1I2ESL8</accession>
<keyword evidence="5 8" id="KW-0012">Acyltransferase</keyword>
<feature type="transmembrane region" description="Helical" evidence="6">
    <location>
        <begin position="12"/>
        <end position="33"/>
    </location>
</feature>
<dbReference type="Proteomes" id="UP000199513">
    <property type="component" value="Unassembled WGS sequence"/>
</dbReference>
<evidence type="ECO:0000256" key="6">
    <source>
        <dbReference type="SAM" id="Phobius"/>
    </source>
</evidence>
<dbReference type="GO" id="GO:0003841">
    <property type="term" value="F:1-acylglycerol-3-phosphate O-acyltransferase activity"/>
    <property type="evidence" value="ECO:0007669"/>
    <property type="project" value="TreeGrafter"/>
</dbReference>
<evidence type="ECO:0000313" key="8">
    <source>
        <dbReference type="EMBL" id="SFE96052.1"/>
    </source>
</evidence>
<evidence type="ECO:0000256" key="1">
    <source>
        <dbReference type="ARBA" id="ARBA00005189"/>
    </source>
</evidence>